<dbReference type="Gene3D" id="1.10.4010.10">
    <property type="entry name" value="Type II deoxyuridine triphosphatase"/>
    <property type="match status" value="1"/>
</dbReference>
<evidence type="ECO:0000313" key="1">
    <source>
        <dbReference type="EMBL" id="PKR79243.1"/>
    </source>
</evidence>
<dbReference type="Proteomes" id="UP000243524">
    <property type="component" value="Unassembled WGS sequence"/>
</dbReference>
<evidence type="ECO:0000313" key="2">
    <source>
        <dbReference type="Proteomes" id="UP000243524"/>
    </source>
</evidence>
<dbReference type="OrthoDB" id="5506143at2"/>
<organism evidence="1 2">
    <name type="scientific">Halalkalibacillus sediminis</name>
    <dbReference type="NCBI Taxonomy" id="2018042"/>
    <lineage>
        <taxon>Bacteria</taxon>
        <taxon>Bacillati</taxon>
        <taxon>Bacillota</taxon>
        <taxon>Bacilli</taxon>
        <taxon>Bacillales</taxon>
        <taxon>Bacillaceae</taxon>
        <taxon>Halalkalibacillus</taxon>
    </lineage>
</organism>
<dbReference type="PIRSF" id="PIRSF030140">
    <property type="entry name" value="UCP030140"/>
    <property type="match status" value="1"/>
</dbReference>
<dbReference type="SUPFAM" id="SSF101386">
    <property type="entry name" value="all-alpha NTP pyrophosphatases"/>
    <property type="match status" value="1"/>
</dbReference>
<dbReference type="RefSeq" id="WP_101330987.1">
    <property type="nucleotide sequence ID" value="NZ_PJNH01000001.1"/>
</dbReference>
<sequence length="162" mass="19160">MKWDELYEMQTELDEKILSNIPQNREDVISEKTLALVVEISELANETRCFKYWSKKGPNKREVILEEYVDGFHFILSLGLDFNFRFDPGQYSKKSFTDLTEAFHNVYETIYSFKNNPTSKGYQDMMATYLSLGYILDFSEQNIMKAYAEKNQVNHERQHSGY</sequence>
<reference evidence="1 2" key="1">
    <citation type="submission" date="2017-06" db="EMBL/GenBank/DDBJ databases">
        <title>the draft geome sequence of Illustriluteabacillus marina B3227.</title>
        <authorList>
            <person name="He R.-H."/>
            <person name="Du Z.-J."/>
        </authorList>
    </citation>
    <scope>NUCLEOTIDE SEQUENCE [LARGE SCALE GENOMIC DNA]</scope>
    <source>
        <strain evidence="1 2">B3227</strain>
    </source>
</reference>
<dbReference type="EMBL" id="PJNH01000001">
    <property type="protein sequence ID" value="PKR79243.1"/>
    <property type="molecule type" value="Genomic_DNA"/>
</dbReference>
<gene>
    <name evidence="1" type="ORF">CEY16_05755</name>
</gene>
<accession>A0A2I0QY37</accession>
<name>A0A2I0QY37_9BACI</name>
<dbReference type="AlphaFoldDB" id="A0A2I0QY37"/>
<comment type="caution">
    <text evidence="1">The sequence shown here is derived from an EMBL/GenBank/DDBJ whole genome shotgun (WGS) entry which is preliminary data.</text>
</comment>
<dbReference type="Pfam" id="PF08761">
    <property type="entry name" value="dUTPase_2"/>
    <property type="match status" value="1"/>
</dbReference>
<dbReference type="InterPro" id="IPR016947">
    <property type="entry name" value="UCP030140"/>
</dbReference>
<dbReference type="CDD" id="cd11527">
    <property type="entry name" value="NTP-PPase_dUTPase"/>
    <property type="match status" value="1"/>
</dbReference>
<dbReference type="InterPro" id="IPR014871">
    <property type="entry name" value="dUTPase/dCTP_pyrophosphatase"/>
</dbReference>
<keyword evidence="2" id="KW-1185">Reference proteome</keyword>
<protein>
    <submittedName>
        <fullName evidence="1">dUTPase</fullName>
    </submittedName>
</protein>
<proteinExistence type="predicted"/>